<reference evidence="2 3" key="1">
    <citation type="journal article" date="2013" name="Int. J. Syst. Evol. Microbiol.">
        <title>Sphingomonas kyungheensis sp. nov., a bacterium with ginsenoside-converting activity isolated from soil of a ginseng field.</title>
        <authorList>
            <person name="Son H.M."/>
            <person name="Yang J.E."/>
            <person name="Park Y."/>
            <person name="Han C.K."/>
            <person name="Kim S.G."/>
            <person name="Kook M."/>
            <person name="Yi T.H."/>
        </authorList>
    </citation>
    <scope>NUCLEOTIDE SEQUENCE [LARGE SCALE GENOMIC DNA]</scope>
    <source>
        <strain evidence="2 3">LMG 26582</strain>
    </source>
</reference>
<sequence length="291" mass="31287">MRLSACVLTAMLLGTGPASAESVESAEFRVWGIHPIKTVSISTGPLTVTVAATECHGPDQNAGCRFDGVSNQAVVSVSQKGFVPFRMTSDSQASFVRVAIIRLSTRARHYGVVIDNQWGGSAGGTKVTIIEPDAASFKAVPLTYLGTNALIGEVKLFSDRSRSDGRPAFVLEAPAFNFSGECAACTRGVPLLLGVRRGRSADLSAEPSARRLFARDLPQRKRICMSDFRERNGNCAAYVADAARLGRVRSAWRIMLHYYRPEPEGYPAALRSYLVNGGYISAAEARALPLS</sequence>
<evidence type="ECO:0000256" key="1">
    <source>
        <dbReference type="SAM" id="SignalP"/>
    </source>
</evidence>
<protein>
    <submittedName>
        <fullName evidence="2">Uncharacterized protein</fullName>
    </submittedName>
</protein>
<evidence type="ECO:0000313" key="2">
    <source>
        <dbReference type="EMBL" id="MEI5687361.1"/>
    </source>
</evidence>
<accession>A0ABU8H303</accession>
<feature type="signal peptide" evidence="1">
    <location>
        <begin position="1"/>
        <end position="20"/>
    </location>
</feature>
<name>A0ABU8H303_9SPHN</name>
<dbReference type="EMBL" id="JBBBDM010000003">
    <property type="protein sequence ID" value="MEI5687361.1"/>
    <property type="molecule type" value="Genomic_DNA"/>
</dbReference>
<feature type="chain" id="PRO_5047063911" evidence="1">
    <location>
        <begin position="21"/>
        <end position="291"/>
    </location>
</feature>
<comment type="caution">
    <text evidence="2">The sequence shown here is derived from an EMBL/GenBank/DDBJ whole genome shotgun (WGS) entry which is preliminary data.</text>
</comment>
<gene>
    <name evidence="2" type="ORF">V8201_09765</name>
</gene>
<evidence type="ECO:0000313" key="3">
    <source>
        <dbReference type="Proteomes" id="UP001367771"/>
    </source>
</evidence>
<keyword evidence="3" id="KW-1185">Reference proteome</keyword>
<keyword evidence="1" id="KW-0732">Signal</keyword>
<organism evidence="2 3">
    <name type="scientific">Sphingomonas kyungheensis</name>
    <dbReference type="NCBI Taxonomy" id="1069987"/>
    <lineage>
        <taxon>Bacteria</taxon>
        <taxon>Pseudomonadati</taxon>
        <taxon>Pseudomonadota</taxon>
        <taxon>Alphaproteobacteria</taxon>
        <taxon>Sphingomonadales</taxon>
        <taxon>Sphingomonadaceae</taxon>
        <taxon>Sphingomonas</taxon>
    </lineage>
</organism>
<proteinExistence type="predicted"/>
<dbReference type="Proteomes" id="UP001367771">
    <property type="component" value="Unassembled WGS sequence"/>
</dbReference>
<dbReference type="RefSeq" id="WP_336545160.1">
    <property type="nucleotide sequence ID" value="NZ_JBBBDM010000003.1"/>
</dbReference>